<dbReference type="Gramene" id="PNT63789">
    <property type="protein sequence ID" value="PNT63789"/>
    <property type="gene ID" value="BRADI_4g21032v3"/>
</dbReference>
<dbReference type="InParanoid" id="A0A2K2CP42"/>
<keyword evidence="3" id="KW-1185">Reference proteome</keyword>
<dbReference type="EnsemblPlants" id="PNT63789">
    <property type="protein sequence ID" value="PNT63789"/>
    <property type="gene ID" value="BRADI_4g21032v3"/>
</dbReference>
<evidence type="ECO:0000313" key="1">
    <source>
        <dbReference type="EMBL" id="PNT63789.1"/>
    </source>
</evidence>
<dbReference type="Proteomes" id="UP000008810">
    <property type="component" value="Chromosome 4"/>
</dbReference>
<proteinExistence type="predicted"/>
<protein>
    <submittedName>
        <fullName evidence="1 2">Uncharacterized protein</fullName>
    </submittedName>
</protein>
<reference evidence="1 2" key="1">
    <citation type="journal article" date="2010" name="Nature">
        <title>Genome sequencing and analysis of the model grass Brachypodium distachyon.</title>
        <authorList>
            <consortium name="International Brachypodium Initiative"/>
        </authorList>
    </citation>
    <scope>NUCLEOTIDE SEQUENCE [LARGE SCALE GENOMIC DNA]</scope>
    <source>
        <strain evidence="1 2">Bd21</strain>
    </source>
</reference>
<reference evidence="1" key="2">
    <citation type="submission" date="2017-06" db="EMBL/GenBank/DDBJ databases">
        <title>WGS assembly of Brachypodium distachyon.</title>
        <authorList>
            <consortium name="The International Brachypodium Initiative"/>
            <person name="Lucas S."/>
            <person name="Harmon-Smith M."/>
            <person name="Lail K."/>
            <person name="Tice H."/>
            <person name="Grimwood J."/>
            <person name="Bruce D."/>
            <person name="Barry K."/>
            <person name="Shu S."/>
            <person name="Lindquist E."/>
            <person name="Wang M."/>
            <person name="Pitluck S."/>
            <person name="Vogel J.P."/>
            <person name="Garvin D.F."/>
            <person name="Mockler T.C."/>
            <person name="Schmutz J."/>
            <person name="Rokhsar D."/>
            <person name="Bevan M.W."/>
        </authorList>
    </citation>
    <scope>NUCLEOTIDE SEQUENCE</scope>
    <source>
        <strain evidence="1">Bd21</strain>
    </source>
</reference>
<reference evidence="2" key="3">
    <citation type="submission" date="2018-08" db="UniProtKB">
        <authorList>
            <consortium name="EnsemblPlants"/>
        </authorList>
    </citation>
    <scope>IDENTIFICATION</scope>
    <source>
        <strain evidence="2">cv. Bd21</strain>
    </source>
</reference>
<organism evidence="1">
    <name type="scientific">Brachypodium distachyon</name>
    <name type="common">Purple false brome</name>
    <name type="synonym">Trachynia distachya</name>
    <dbReference type="NCBI Taxonomy" id="15368"/>
    <lineage>
        <taxon>Eukaryota</taxon>
        <taxon>Viridiplantae</taxon>
        <taxon>Streptophyta</taxon>
        <taxon>Embryophyta</taxon>
        <taxon>Tracheophyta</taxon>
        <taxon>Spermatophyta</taxon>
        <taxon>Magnoliopsida</taxon>
        <taxon>Liliopsida</taxon>
        <taxon>Poales</taxon>
        <taxon>Poaceae</taxon>
        <taxon>BOP clade</taxon>
        <taxon>Pooideae</taxon>
        <taxon>Stipodae</taxon>
        <taxon>Brachypodieae</taxon>
        <taxon>Brachypodium</taxon>
    </lineage>
</organism>
<gene>
    <name evidence="1" type="ORF">BRADI_4g21032v3</name>
</gene>
<dbReference type="AlphaFoldDB" id="A0A2K2CP42"/>
<evidence type="ECO:0000313" key="3">
    <source>
        <dbReference type="Proteomes" id="UP000008810"/>
    </source>
</evidence>
<accession>A0A2K2CP42</accession>
<name>A0A2K2CP42_BRADI</name>
<evidence type="ECO:0000313" key="2">
    <source>
        <dbReference type="EnsemblPlants" id="PNT63789"/>
    </source>
</evidence>
<dbReference type="EMBL" id="CM000883">
    <property type="protein sequence ID" value="PNT63789.1"/>
    <property type="molecule type" value="Genomic_DNA"/>
</dbReference>
<sequence>MDPASDLITFDSLRRNAPCLNADFRGMLIDRTEGDFDNGVLRPNGEMFVQKLRVKVIKKTMSCLKGFTF</sequence>